<protein>
    <recommendedName>
        <fullName evidence="2">Aminopeptidase N-like N-terminal domain-containing protein</fullName>
    </recommendedName>
</protein>
<reference evidence="3" key="1">
    <citation type="submission" date="2021-02" db="EMBL/GenBank/DDBJ databases">
        <authorList>
            <person name="Nowell W R."/>
        </authorList>
    </citation>
    <scope>NUCLEOTIDE SEQUENCE</scope>
</reference>
<dbReference type="GO" id="GO:0005737">
    <property type="term" value="C:cytoplasm"/>
    <property type="evidence" value="ECO:0007669"/>
    <property type="project" value="TreeGrafter"/>
</dbReference>
<keyword evidence="1" id="KW-0645">Protease</keyword>
<dbReference type="GO" id="GO:0043171">
    <property type="term" value="P:peptide catabolic process"/>
    <property type="evidence" value="ECO:0007669"/>
    <property type="project" value="TreeGrafter"/>
</dbReference>
<accession>A0A8S3C4J5</accession>
<dbReference type="GO" id="GO:0070006">
    <property type="term" value="F:metalloaminopeptidase activity"/>
    <property type="evidence" value="ECO:0007669"/>
    <property type="project" value="TreeGrafter"/>
</dbReference>
<dbReference type="GO" id="GO:0008270">
    <property type="term" value="F:zinc ion binding"/>
    <property type="evidence" value="ECO:0007669"/>
    <property type="project" value="TreeGrafter"/>
</dbReference>
<dbReference type="InterPro" id="IPR045357">
    <property type="entry name" value="Aminopeptidase_N-like_N"/>
</dbReference>
<dbReference type="GO" id="GO:0006508">
    <property type="term" value="P:proteolysis"/>
    <property type="evidence" value="ECO:0007669"/>
    <property type="project" value="TreeGrafter"/>
</dbReference>
<dbReference type="SUPFAM" id="SSF63737">
    <property type="entry name" value="Leukotriene A4 hydrolase N-terminal domain"/>
    <property type="match status" value="1"/>
</dbReference>
<dbReference type="Pfam" id="PF17900">
    <property type="entry name" value="Peptidase_M1_N"/>
    <property type="match status" value="1"/>
</dbReference>
<dbReference type="PANTHER" id="PTHR11533:SF276">
    <property type="entry name" value="GLUTAMYL AMINOPEPTIDASE"/>
    <property type="match status" value="1"/>
</dbReference>
<dbReference type="InterPro" id="IPR042097">
    <property type="entry name" value="Aminopeptidase_N-like_N_sf"/>
</dbReference>
<organism evidence="3 4">
    <name type="scientific">Rotaria magnacalcarata</name>
    <dbReference type="NCBI Taxonomy" id="392030"/>
    <lineage>
        <taxon>Eukaryota</taxon>
        <taxon>Metazoa</taxon>
        <taxon>Spiralia</taxon>
        <taxon>Gnathifera</taxon>
        <taxon>Rotifera</taxon>
        <taxon>Eurotatoria</taxon>
        <taxon>Bdelloidea</taxon>
        <taxon>Philodinida</taxon>
        <taxon>Philodinidae</taxon>
        <taxon>Rotaria</taxon>
    </lineage>
</organism>
<dbReference type="InterPro" id="IPR050344">
    <property type="entry name" value="Peptidase_M1_aminopeptidases"/>
</dbReference>
<name>A0A8S3C4J5_9BILA</name>
<proteinExistence type="predicted"/>
<keyword evidence="1" id="KW-0378">Hydrolase</keyword>
<dbReference type="PANTHER" id="PTHR11533">
    <property type="entry name" value="PROTEASE M1 ZINC METALLOPROTEASE"/>
    <property type="match status" value="1"/>
</dbReference>
<dbReference type="EMBL" id="CAJOBI010168538">
    <property type="protein sequence ID" value="CAF4879887.1"/>
    <property type="molecule type" value="Genomic_DNA"/>
</dbReference>
<keyword evidence="1" id="KW-0031">Aminopeptidase</keyword>
<evidence type="ECO:0000259" key="2">
    <source>
        <dbReference type="Pfam" id="PF17900"/>
    </source>
</evidence>
<dbReference type="Gene3D" id="2.60.40.1730">
    <property type="entry name" value="tricorn interacting facor f3 domain"/>
    <property type="match status" value="1"/>
</dbReference>
<evidence type="ECO:0000313" key="3">
    <source>
        <dbReference type="EMBL" id="CAF4879887.1"/>
    </source>
</evidence>
<dbReference type="AlphaFoldDB" id="A0A8S3C4J5"/>
<dbReference type="GO" id="GO:0042277">
    <property type="term" value="F:peptide binding"/>
    <property type="evidence" value="ECO:0007669"/>
    <property type="project" value="TreeGrafter"/>
</dbReference>
<dbReference type="GO" id="GO:0016020">
    <property type="term" value="C:membrane"/>
    <property type="evidence" value="ECO:0007669"/>
    <property type="project" value="TreeGrafter"/>
</dbReference>
<feature type="non-terminal residue" evidence="3">
    <location>
        <position position="1"/>
    </location>
</feature>
<feature type="domain" description="Aminopeptidase N-like N-terminal" evidence="2">
    <location>
        <begin position="3"/>
        <end position="46"/>
    </location>
</feature>
<dbReference type="Proteomes" id="UP000676336">
    <property type="component" value="Unassembled WGS sequence"/>
</dbReference>
<sequence>MEQYASKFQPTDARKAFPCFDEPQLKATFKISIVHPLDTIAIANFPS</sequence>
<gene>
    <name evidence="3" type="ORF">SMN809_LOCUS50767</name>
</gene>
<evidence type="ECO:0000256" key="1">
    <source>
        <dbReference type="ARBA" id="ARBA00022438"/>
    </source>
</evidence>
<comment type="caution">
    <text evidence="3">The sequence shown here is derived from an EMBL/GenBank/DDBJ whole genome shotgun (WGS) entry which is preliminary data.</text>
</comment>
<evidence type="ECO:0000313" key="4">
    <source>
        <dbReference type="Proteomes" id="UP000676336"/>
    </source>
</evidence>
<dbReference type="GO" id="GO:0005615">
    <property type="term" value="C:extracellular space"/>
    <property type="evidence" value="ECO:0007669"/>
    <property type="project" value="TreeGrafter"/>
</dbReference>